<name>A0ABV7FQI1_9ALTE</name>
<reference evidence="2" key="1">
    <citation type="journal article" date="2019" name="Int. J. Syst. Evol. Microbiol.">
        <title>The Global Catalogue of Microorganisms (GCM) 10K type strain sequencing project: providing services to taxonomists for standard genome sequencing and annotation.</title>
        <authorList>
            <consortium name="The Broad Institute Genomics Platform"/>
            <consortium name="The Broad Institute Genome Sequencing Center for Infectious Disease"/>
            <person name="Wu L."/>
            <person name="Ma J."/>
        </authorList>
    </citation>
    <scope>NUCLEOTIDE SEQUENCE [LARGE SCALE GENOMIC DNA]</scope>
    <source>
        <strain evidence="2">KCTC 52473</strain>
    </source>
</reference>
<dbReference type="EMBL" id="JBHRSW010000007">
    <property type="protein sequence ID" value="MFC3121117.1"/>
    <property type="molecule type" value="Genomic_DNA"/>
</dbReference>
<sequence length="182" mass="21385">MQRFYSTVTELNFFTLSSNSLLFNQPCPHCQCADQWVSHGFNYSQSGEVRGKRIVCCARFGKQGCGKTIALYLASMLPKRRYALDTLFRFICALIQGKTVERAYYHALKHPHYSQRQAYRWLNALYKKIGTFRTQFGRQTEYENKAQYRSKRLSTLLPTLKQCVTRWPELRGYHTTFNDAFC</sequence>
<evidence type="ECO:0000313" key="2">
    <source>
        <dbReference type="Proteomes" id="UP001595478"/>
    </source>
</evidence>
<dbReference type="RefSeq" id="WP_376919256.1">
    <property type="nucleotide sequence ID" value="NZ_JBHRSW010000007.1"/>
</dbReference>
<accession>A0ABV7FQI1</accession>
<comment type="caution">
    <text evidence="1">The sequence shown here is derived from an EMBL/GenBank/DDBJ whole genome shotgun (WGS) entry which is preliminary data.</text>
</comment>
<gene>
    <name evidence="1" type="ORF">ACFOHL_05760</name>
</gene>
<protein>
    <recommendedName>
        <fullName evidence="3">Transposase</fullName>
    </recommendedName>
</protein>
<dbReference type="Proteomes" id="UP001595478">
    <property type="component" value="Unassembled WGS sequence"/>
</dbReference>
<evidence type="ECO:0008006" key="3">
    <source>
        <dbReference type="Google" id="ProtNLM"/>
    </source>
</evidence>
<keyword evidence="2" id="KW-1185">Reference proteome</keyword>
<organism evidence="1 2">
    <name type="scientific">Agaribacter flavus</name>
    <dbReference type="NCBI Taxonomy" id="1902781"/>
    <lineage>
        <taxon>Bacteria</taxon>
        <taxon>Pseudomonadati</taxon>
        <taxon>Pseudomonadota</taxon>
        <taxon>Gammaproteobacteria</taxon>
        <taxon>Alteromonadales</taxon>
        <taxon>Alteromonadaceae</taxon>
        <taxon>Agaribacter</taxon>
    </lineage>
</organism>
<proteinExistence type="predicted"/>
<evidence type="ECO:0000313" key="1">
    <source>
        <dbReference type="EMBL" id="MFC3121117.1"/>
    </source>
</evidence>